<feature type="compositionally biased region" description="Polar residues" evidence="1">
    <location>
        <begin position="340"/>
        <end position="366"/>
    </location>
</feature>
<sequence length="782" mass="86068">MDPSENATAAIPALSQPSSYRHSRRSTLVLENVLEHQNGFLPPTNDHNLDMWPSSRARIPSIVNDNGDVLIDTPDFVVNPDSTAQELLEHANRVSHPATVLGVFDKWNTLQVHSRPTTSGYVGDRQTTNTKKQDTTEHDELCTEVLSALGELEASIEEVMRWKDSFISNQGVPSVVKLKLMIMFTRLFRSKSDLHEPLFELIKQVRVFSEPWSDRRRALLAIENDFETQKHLVDVAIRRAEHLETQIARMKSEKRIGMWERLAGKLMKRQSNRRQEVAHGQGPHRAKPQLHQYEQADSAPELQPTVNQRTRSLHIRATAAKAQVQPLSPIASSMHCGAVSTKQKSTPSLASESVKSLTASHSTPWSTPHHESHETQTDDHVPSPTTVSSQQQTSATEHPSTSDLFLSDKPSSQHHSKQERQDALVEFEEKRHIQHPNIEQQLLGQKHKPHLLQGMHLPPVARDKKAGGSEPSSPIMGSWTDVDIGPTSPKDEYIPGNIPSWLSFDGDVNVARSVGQSKEIAGSDQSRESISSSVGGNFNSVAGLSSGRGSSQTQLPPTVPENTVSASQLKQLQDAYAVRMKAMEDSYIAKLVELSAKMQHPQSQPSLDTLPPSSLYRIAQSQSSLQNLSTASTRNLPSLISTEQTFSNIPATSSSLSSLSGSTSLRTSSPIPKHKQGSTSNSTAGSASKSLQSSRPVLPMRAFTAHDASSERLNKNYHAEFMPHPGHVRSPLNDGVVKSLMGSVRSLRHDDGKRTNGSARCVASTVNLFDNARKKPPCAPYR</sequence>
<feature type="compositionally biased region" description="Polar residues" evidence="1">
    <location>
        <begin position="395"/>
        <end position="404"/>
    </location>
</feature>
<keyword evidence="4" id="KW-1185">Reference proteome</keyword>
<organism evidence="3 5">
    <name type="scientific">Synchytrium endobioticum</name>
    <dbReference type="NCBI Taxonomy" id="286115"/>
    <lineage>
        <taxon>Eukaryota</taxon>
        <taxon>Fungi</taxon>
        <taxon>Fungi incertae sedis</taxon>
        <taxon>Chytridiomycota</taxon>
        <taxon>Chytridiomycota incertae sedis</taxon>
        <taxon>Chytridiomycetes</taxon>
        <taxon>Synchytriales</taxon>
        <taxon>Synchytriaceae</taxon>
        <taxon>Synchytrium</taxon>
    </lineage>
</organism>
<feature type="region of interest" description="Disordered" evidence="1">
    <location>
        <begin position="460"/>
        <end position="492"/>
    </location>
</feature>
<feature type="compositionally biased region" description="Polar residues" evidence="1">
    <location>
        <begin position="117"/>
        <end position="130"/>
    </location>
</feature>
<dbReference type="Proteomes" id="UP000317494">
    <property type="component" value="Unassembled WGS sequence"/>
</dbReference>
<dbReference type="Proteomes" id="UP000320475">
    <property type="component" value="Unassembled WGS sequence"/>
</dbReference>
<feature type="region of interest" description="Disordered" evidence="1">
    <location>
        <begin position="268"/>
        <end position="289"/>
    </location>
</feature>
<feature type="region of interest" description="Disordered" evidence="1">
    <location>
        <begin position="335"/>
        <end position="422"/>
    </location>
</feature>
<reference evidence="4 5" key="1">
    <citation type="journal article" date="2019" name="Sci. Rep.">
        <title>Comparative genomics of chytrid fungi reveal insights into the obligate biotrophic and pathogenic lifestyle of Synchytrium endobioticum.</title>
        <authorList>
            <person name="van de Vossenberg B.T.L.H."/>
            <person name="Warris S."/>
            <person name="Nguyen H.D.T."/>
            <person name="van Gent-Pelzer M.P.E."/>
            <person name="Joly D.L."/>
            <person name="van de Geest H.C."/>
            <person name="Bonants P.J.M."/>
            <person name="Smith D.S."/>
            <person name="Levesque C.A."/>
            <person name="van der Lee T.A.J."/>
        </authorList>
    </citation>
    <scope>NUCLEOTIDE SEQUENCE [LARGE SCALE GENOMIC DNA]</scope>
    <source>
        <strain evidence="3 5">LEV6574</strain>
        <strain evidence="2 4">MB42</strain>
    </source>
</reference>
<dbReference type="EMBL" id="QEAN01000205">
    <property type="protein sequence ID" value="TPX43256.1"/>
    <property type="molecule type" value="Genomic_DNA"/>
</dbReference>
<feature type="compositionally biased region" description="Low complexity" evidence="1">
    <location>
        <begin position="677"/>
        <end position="690"/>
    </location>
</feature>
<accession>A0A507DC07</accession>
<evidence type="ECO:0000256" key="1">
    <source>
        <dbReference type="SAM" id="MobiDB-lite"/>
    </source>
</evidence>
<evidence type="ECO:0000313" key="3">
    <source>
        <dbReference type="EMBL" id="TPX49124.1"/>
    </source>
</evidence>
<feature type="compositionally biased region" description="Low complexity" evidence="1">
    <location>
        <begin position="652"/>
        <end position="669"/>
    </location>
</feature>
<proteinExistence type="predicted"/>
<dbReference type="OrthoDB" id="2157345at2759"/>
<comment type="caution">
    <text evidence="3">The sequence shown here is derived from an EMBL/GenBank/DDBJ whole genome shotgun (WGS) entry which is preliminary data.</text>
</comment>
<dbReference type="EMBL" id="QEAM01000039">
    <property type="protein sequence ID" value="TPX49124.1"/>
    <property type="molecule type" value="Genomic_DNA"/>
</dbReference>
<feature type="compositionally biased region" description="Low complexity" evidence="1">
    <location>
        <begin position="382"/>
        <end position="394"/>
    </location>
</feature>
<dbReference type="VEuPathDB" id="FungiDB:SeMB42_g04791"/>
<evidence type="ECO:0000313" key="4">
    <source>
        <dbReference type="Proteomes" id="UP000317494"/>
    </source>
</evidence>
<feature type="region of interest" description="Disordered" evidence="1">
    <location>
        <begin position="117"/>
        <end position="136"/>
    </location>
</feature>
<protein>
    <submittedName>
        <fullName evidence="3">Uncharacterized protein</fullName>
    </submittedName>
</protein>
<gene>
    <name evidence="3" type="ORF">SeLEV6574_g01629</name>
    <name evidence="2" type="ORF">SeMB42_g04791</name>
</gene>
<feature type="region of interest" description="Disordered" evidence="1">
    <location>
        <begin position="650"/>
        <end position="697"/>
    </location>
</feature>
<feature type="compositionally biased region" description="Basic and acidic residues" evidence="1">
    <location>
        <begin position="368"/>
        <end position="381"/>
    </location>
</feature>
<feature type="region of interest" description="Disordered" evidence="1">
    <location>
        <begin position="541"/>
        <end position="566"/>
    </location>
</feature>
<evidence type="ECO:0000313" key="2">
    <source>
        <dbReference type="EMBL" id="TPX43256.1"/>
    </source>
</evidence>
<dbReference type="AlphaFoldDB" id="A0A507DC07"/>
<evidence type="ECO:0000313" key="5">
    <source>
        <dbReference type="Proteomes" id="UP000320475"/>
    </source>
</evidence>
<dbReference type="STRING" id="286115.A0A507DC07"/>
<name>A0A507DC07_9FUNG</name>